<dbReference type="PANTHER" id="PTHR42824:SF1">
    <property type="entry name" value="GLUTAMINE AMIDOTRANSFERASE YAFJ-RELATED"/>
    <property type="match status" value="1"/>
</dbReference>
<dbReference type="SUPFAM" id="SSF56235">
    <property type="entry name" value="N-terminal nucleophile aminohydrolases (Ntn hydrolases)"/>
    <property type="match status" value="1"/>
</dbReference>
<organism evidence="3 4">
    <name type="scientific">Sulfurifustis variabilis</name>
    <dbReference type="NCBI Taxonomy" id="1675686"/>
    <lineage>
        <taxon>Bacteria</taxon>
        <taxon>Pseudomonadati</taxon>
        <taxon>Pseudomonadota</taxon>
        <taxon>Gammaproteobacteria</taxon>
        <taxon>Acidiferrobacterales</taxon>
        <taxon>Acidiferrobacteraceae</taxon>
        <taxon>Sulfurifustis</taxon>
    </lineage>
</organism>
<evidence type="ECO:0000313" key="3">
    <source>
        <dbReference type="EMBL" id="BAU49829.1"/>
    </source>
</evidence>
<protein>
    <submittedName>
        <fullName evidence="3">Glutamine amidotransferase</fullName>
    </submittedName>
</protein>
<dbReference type="InterPro" id="IPR029055">
    <property type="entry name" value="Ntn_hydrolases_N"/>
</dbReference>
<dbReference type="PANTHER" id="PTHR42824">
    <property type="entry name" value="GLUTAMINE AMIDOTRANSFERASE"/>
    <property type="match status" value="1"/>
</dbReference>
<keyword evidence="3" id="KW-0808">Transferase</keyword>
<dbReference type="AlphaFoldDB" id="A0A1B4V8H0"/>
<name>A0A1B4V8H0_9GAMM</name>
<evidence type="ECO:0000259" key="2">
    <source>
        <dbReference type="PROSITE" id="PS51278"/>
    </source>
</evidence>
<dbReference type="CDD" id="cd01908">
    <property type="entry name" value="YafJ"/>
    <property type="match status" value="1"/>
</dbReference>
<feature type="domain" description="Glutamine amidotransferase type-2" evidence="2">
    <location>
        <begin position="2"/>
        <end position="240"/>
    </location>
</feature>
<reference evidence="3 4" key="1">
    <citation type="submission" date="2015-08" db="EMBL/GenBank/DDBJ databases">
        <title>Complete genome sequence of Sulfurifustis variabilis.</title>
        <authorList>
            <person name="Miura A."/>
            <person name="Kojima H."/>
            <person name="Fukui M."/>
        </authorList>
    </citation>
    <scope>NUCLEOTIDE SEQUENCE [LARGE SCALE GENOMIC DNA]</scope>
    <source>
        <strain evidence="4">skN76</strain>
    </source>
</reference>
<gene>
    <name evidence="3" type="ORF">SVA_3281</name>
</gene>
<dbReference type="InterPro" id="IPR026869">
    <property type="entry name" value="EgtC-like"/>
</dbReference>
<keyword evidence="1 3" id="KW-0315">Glutamine amidotransferase</keyword>
<dbReference type="InterPro" id="IPR017932">
    <property type="entry name" value="GATase_2_dom"/>
</dbReference>
<keyword evidence="4" id="KW-1185">Reference proteome</keyword>
<dbReference type="KEGG" id="sva:SVA_3281"/>
<proteinExistence type="predicted"/>
<accession>A0A1B4V8H0</accession>
<evidence type="ECO:0000256" key="1">
    <source>
        <dbReference type="ARBA" id="ARBA00022962"/>
    </source>
</evidence>
<dbReference type="Gene3D" id="3.60.20.10">
    <property type="entry name" value="Glutamine Phosphoribosylpyrophosphate, subunit 1, domain 1"/>
    <property type="match status" value="1"/>
</dbReference>
<dbReference type="Pfam" id="PF13230">
    <property type="entry name" value="GATase_4"/>
    <property type="match status" value="1"/>
</dbReference>
<evidence type="ECO:0000313" key="4">
    <source>
        <dbReference type="Proteomes" id="UP000218899"/>
    </source>
</evidence>
<sequence length="240" mass="26205">MCELLGISSATPARVGKLLLEFGRHGGGTADNPDGWGIGFLDAGRLVVEKAPEPAARSARFGRLAESVRSGLVLAHVRKANPRTTRTLANTHPFVRDCCGRSWMFAHNGKVTTLLQPDGCCHPRVSALDGDTDSERAFCFLLEQLVLIFHEGDAQREAWLREVAALSGLIASHGRFNFLLSDGALLIEYGHDRLHVRSEGVDGSSRTVVVTELLDKGPWESFKPGELRVFHAGKELLRLT</sequence>
<dbReference type="Proteomes" id="UP000218899">
    <property type="component" value="Chromosome"/>
</dbReference>
<dbReference type="PROSITE" id="PS51278">
    <property type="entry name" value="GATASE_TYPE_2"/>
    <property type="match status" value="1"/>
</dbReference>
<dbReference type="RefSeq" id="WP_096462185.1">
    <property type="nucleotide sequence ID" value="NZ_AP014936.1"/>
</dbReference>
<dbReference type="EMBL" id="AP014936">
    <property type="protein sequence ID" value="BAU49829.1"/>
    <property type="molecule type" value="Genomic_DNA"/>
</dbReference>
<dbReference type="OrthoDB" id="321954at2"/>
<dbReference type="GO" id="GO:0016740">
    <property type="term" value="F:transferase activity"/>
    <property type="evidence" value="ECO:0007669"/>
    <property type="project" value="UniProtKB-KW"/>
</dbReference>